<evidence type="ECO:0000313" key="3">
    <source>
        <dbReference type="Proteomes" id="UP000740413"/>
    </source>
</evidence>
<gene>
    <name evidence="2" type="ORF">HW347_06725</name>
</gene>
<dbReference type="RefSeq" id="WP_214611141.1">
    <property type="nucleotide sequence ID" value="NZ_JACATN010000002.1"/>
</dbReference>
<feature type="chain" id="PRO_5046506081" evidence="1">
    <location>
        <begin position="18"/>
        <end position="460"/>
    </location>
</feature>
<dbReference type="Proteomes" id="UP000740413">
    <property type="component" value="Unassembled WGS sequence"/>
</dbReference>
<proteinExistence type="predicted"/>
<reference evidence="2 3" key="1">
    <citation type="submission" date="2020-06" db="EMBL/GenBank/DDBJ databases">
        <authorList>
            <person name="Isaeva M.P."/>
            <person name="Chernysheva N.Y."/>
        </authorList>
    </citation>
    <scope>NUCLEOTIDE SEQUENCE [LARGE SCALE GENOMIC DNA]</scope>
    <source>
        <strain evidence="2 3">KMM 6746</strain>
    </source>
</reference>
<organism evidence="2 3">
    <name type="scientific">Zobellia barbeyronii</name>
    <dbReference type="NCBI Taxonomy" id="2748009"/>
    <lineage>
        <taxon>Bacteria</taxon>
        <taxon>Pseudomonadati</taxon>
        <taxon>Bacteroidota</taxon>
        <taxon>Flavobacteriia</taxon>
        <taxon>Flavobacteriales</taxon>
        <taxon>Flavobacteriaceae</taxon>
        <taxon>Zobellia</taxon>
    </lineage>
</organism>
<feature type="signal peptide" evidence="1">
    <location>
        <begin position="1"/>
        <end position="17"/>
    </location>
</feature>
<dbReference type="EMBL" id="JACATN010000002">
    <property type="protein sequence ID" value="MBT2160952.1"/>
    <property type="molecule type" value="Genomic_DNA"/>
</dbReference>
<evidence type="ECO:0000256" key="1">
    <source>
        <dbReference type="SAM" id="SignalP"/>
    </source>
</evidence>
<dbReference type="PROSITE" id="PS51257">
    <property type="entry name" value="PROKAR_LIPOPROTEIN"/>
    <property type="match status" value="1"/>
</dbReference>
<keyword evidence="3" id="KW-1185">Reference proteome</keyword>
<reference evidence="3" key="2">
    <citation type="submission" date="2023-07" db="EMBL/GenBank/DDBJ databases">
        <title>Zobellia barbeyronii sp. nov., a new marine flavobacterium, isolated from green and red algae.</title>
        <authorList>
            <person name="Nedashkovskaya O.I."/>
            <person name="Otstavnykh N."/>
            <person name="Zhukova N."/>
            <person name="Guzev K."/>
            <person name="Chausova V."/>
            <person name="Tekutyeva L."/>
            <person name="Mikhailov V."/>
            <person name="Isaeva M."/>
        </authorList>
    </citation>
    <scope>NUCLEOTIDE SEQUENCE [LARGE SCALE GENOMIC DNA]</scope>
    <source>
        <strain evidence="3">KMM 6746</strain>
    </source>
</reference>
<accession>A0ABS5WC35</accession>
<keyword evidence="1" id="KW-0732">Signal</keyword>
<comment type="caution">
    <text evidence="2">The sequence shown here is derived from an EMBL/GenBank/DDBJ whole genome shotgun (WGS) entry which is preliminary data.</text>
</comment>
<dbReference type="Gene3D" id="3.40.30.10">
    <property type="entry name" value="Glutaredoxin"/>
    <property type="match status" value="1"/>
</dbReference>
<sequence length="460" mass="53343">MNRKLLYLFFAFLGSCAAEKSSPSVFFSGEIVNPTSDYIVLLKGDVVIDSAELDDDNRFSFSLDSITEGLYHFNHDPELQYVYLEKGDSLVVRLNTSDFDESLVFSGDGEELNNFLLEVFLAHEDEASSVRSMYRLNPVDFERNIDSLKQLKLEILNDIVTEGKLSKKELKIASASVDYNYNTYKEEYPFKHKRLTGEKILDDLPANFYDYRKDLIFDDKDLTYLRPYYNFMINHIGNMSYMTCSHACAIKNNVVRNQLHFNKHKLHIIDSLVQEKELKDNLFRYVAFDYLLKVHDSEKNNEEFIAGFRELSNNNKHMGEIDALYEGIKNIQPKKEIPNVAVTSITGDTMTLKQIAAKNNKTVFYFWSATDRMHFENIKRRIEQLSSKKPEYSYVGINIKTSETNWKAMLEISGLDQTNQYRSSDFEELTKSLVIYPLNKCIITDDKVIVDAFANVYTSF</sequence>
<evidence type="ECO:0000313" key="2">
    <source>
        <dbReference type="EMBL" id="MBT2160952.1"/>
    </source>
</evidence>
<name>A0ABS5WC35_9FLAO</name>
<protein>
    <submittedName>
        <fullName evidence="2">Transaldolase</fullName>
    </submittedName>
</protein>